<dbReference type="Proteomes" id="UP000095192">
    <property type="component" value="Unassembled WGS sequence"/>
</dbReference>
<dbReference type="VEuPathDB" id="ToxoDB:cyc_06774"/>
<protein>
    <recommendedName>
        <fullName evidence="3">Fas-associated factor 1/2-like UAS domain-containing protein</fullName>
    </recommendedName>
</protein>
<name>A0A1D3CUG7_9EIME</name>
<comment type="caution">
    <text evidence="4">The sequence shown here is derived from an EMBL/GenBank/DDBJ whole genome shotgun (WGS) entry which is preliminary data.</text>
</comment>
<proteinExistence type="predicted"/>
<keyword evidence="2" id="KW-0732">Signal</keyword>
<feature type="region of interest" description="Disordered" evidence="1">
    <location>
        <begin position="25"/>
        <end position="46"/>
    </location>
</feature>
<gene>
    <name evidence="4" type="ORF">cyc_06774</name>
</gene>
<dbReference type="AlphaFoldDB" id="A0A1D3CUG7"/>
<evidence type="ECO:0000256" key="2">
    <source>
        <dbReference type="SAM" id="SignalP"/>
    </source>
</evidence>
<evidence type="ECO:0000313" key="4">
    <source>
        <dbReference type="EMBL" id="OEH74841.1"/>
    </source>
</evidence>
<dbReference type="InParanoid" id="A0A1D3CUG7"/>
<dbReference type="Gene3D" id="3.40.30.10">
    <property type="entry name" value="Glutaredoxin"/>
    <property type="match status" value="1"/>
</dbReference>
<feature type="domain" description="Fas-associated factor 1/2-like UAS" evidence="3">
    <location>
        <begin position="131"/>
        <end position="210"/>
    </location>
</feature>
<feature type="chain" id="PRO_5008913920" description="Fas-associated factor 1/2-like UAS domain-containing protein" evidence="2">
    <location>
        <begin position="18"/>
        <end position="309"/>
    </location>
</feature>
<dbReference type="Pfam" id="PF21021">
    <property type="entry name" value="FAF1"/>
    <property type="match status" value="1"/>
</dbReference>
<accession>A0A1D3CUG7</accession>
<keyword evidence="5" id="KW-1185">Reference proteome</keyword>
<evidence type="ECO:0000259" key="3">
    <source>
        <dbReference type="Pfam" id="PF21021"/>
    </source>
</evidence>
<dbReference type="EMBL" id="JROU02001916">
    <property type="protein sequence ID" value="OEH74841.1"/>
    <property type="molecule type" value="Genomic_DNA"/>
</dbReference>
<sequence length="309" mass="34604">MVHSVSLFLSLLCISQMSELRHREIGRASSGSPTNEGVSPGSRRVQEEVSTEGGASFVAAGVSDAIALQEDGDRHSRDERQSEALLWRFTSIVATLCGQCWEVIEFVTAAFGRIVLQSHEFMTRLLYPPSFLLAFESRYGDRHPPFFQGSLRDSFREFPRMDTLQAFLEARSSQKPLAVYIDEGGPLSEAVCQGALRSSLLIELFQSHNFLFVGLFSSCSEGAWLQQLLRVQQLPCLLLFVPSPLLPRTPPRDPRVKWQVLAQRWIHSALQGLWGEAEAVSQALSAVDHLGELQKECERRQQEAAENQM</sequence>
<evidence type="ECO:0000313" key="5">
    <source>
        <dbReference type="Proteomes" id="UP000095192"/>
    </source>
</evidence>
<evidence type="ECO:0000256" key="1">
    <source>
        <dbReference type="SAM" id="MobiDB-lite"/>
    </source>
</evidence>
<dbReference type="InterPro" id="IPR049483">
    <property type="entry name" value="FAF1_2-like_UAS"/>
</dbReference>
<organism evidence="4 5">
    <name type="scientific">Cyclospora cayetanensis</name>
    <dbReference type="NCBI Taxonomy" id="88456"/>
    <lineage>
        <taxon>Eukaryota</taxon>
        <taxon>Sar</taxon>
        <taxon>Alveolata</taxon>
        <taxon>Apicomplexa</taxon>
        <taxon>Conoidasida</taxon>
        <taxon>Coccidia</taxon>
        <taxon>Eucoccidiorida</taxon>
        <taxon>Eimeriorina</taxon>
        <taxon>Eimeriidae</taxon>
        <taxon>Cyclospora</taxon>
    </lineage>
</organism>
<reference evidence="4 5" key="1">
    <citation type="journal article" date="2016" name="BMC Genomics">
        <title>Comparative genomics reveals Cyclospora cayetanensis possesses coccidia-like metabolism and invasion components but unique surface antigens.</title>
        <authorList>
            <person name="Liu S."/>
            <person name="Wang L."/>
            <person name="Zheng H."/>
            <person name="Xu Z."/>
            <person name="Roellig D.M."/>
            <person name="Li N."/>
            <person name="Frace M.A."/>
            <person name="Tang K."/>
            <person name="Arrowood M.J."/>
            <person name="Moss D.M."/>
            <person name="Zhang L."/>
            <person name="Feng Y."/>
            <person name="Xiao L."/>
        </authorList>
    </citation>
    <scope>NUCLEOTIDE SEQUENCE [LARGE SCALE GENOMIC DNA]</scope>
    <source>
        <strain evidence="4 5">CHN_HEN01</strain>
    </source>
</reference>
<feature type="signal peptide" evidence="2">
    <location>
        <begin position="1"/>
        <end position="17"/>
    </location>
</feature>